<dbReference type="AlphaFoldDB" id="A0AAU8MUY8"/>
<gene>
    <name evidence="2" type="ORF">ABU614_09140</name>
    <name evidence="1" type="ORF">V2J18_02420</name>
</gene>
<dbReference type="InterPro" id="IPR029058">
    <property type="entry name" value="AB_hydrolase_fold"/>
</dbReference>
<proteinExistence type="predicted"/>
<dbReference type="EMBL" id="JBANDL010000002">
    <property type="protein sequence ID" value="MEI2453526.1"/>
    <property type="molecule type" value="Genomic_DNA"/>
</dbReference>
<accession>A0AAU8MUY8</accession>
<evidence type="ECO:0000313" key="1">
    <source>
        <dbReference type="EMBL" id="MEI2453526.1"/>
    </source>
</evidence>
<dbReference type="EMBL" id="CP159925">
    <property type="protein sequence ID" value="XCO76929.1"/>
    <property type="molecule type" value="Genomic_DNA"/>
</dbReference>
<dbReference type="RefSeq" id="WP_336130829.1">
    <property type="nucleotide sequence ID" value="NZ_CP159925.1"/>
</dbReference>
<dbReference type="Proteomes" id="UP001387215">
    <property type="component" value="Unassembled WGS sequence"/>
</dbReference>
<evidence type="ECO:0000313" key="2">
    <source>
        <dbReference type="EMBL" id="XCO76929.1"/>
    </source>
</evidence>
<dbReference type="SUPFAM" id="SSF53474">
    <property type="entry name" value="alpha/beta-Hydrolases"/>
    <property type="match status" value="1"/>
</dbReference>
<evidence type="ECO:0000313" key="3">
    <source>
        <dbReference type="Proteomes" id="UP001387215"/>
    </source>
</evidence>
<organism evidence="2">
    <name type="scientific">Lysobacter firmicutimachus</name>
    <dbReference type="NCBI Taxonomy" id="1792846"/>
    <lineage>
        <taxon>Bacteria</taxon>
        <taxon>Pseudomonadati</taxon>
        <taxon>Pseudomonadota</taxon>
        <taxon>Gammaproteobacteria</taxon>
        <taxon>Lysobacterales</taxon>
        <taxon>Lysobacteraceae</taxon>
        <taxon>Lysobacter</taxon>
    </lineage>
</organism>
<protein>
    <submittedName>
        <fullName evidence="2">Uncharacterized protein</fullName>
    </submittedName>
</protein>
<reference evidence="2" key="2">
    <citation type="submission" date="2024-06" db="EMBL/GenBank/DDBJ databases">
        <authorList>
            <person name="Li S."/>
        </authorList>
    </citation>
    <scope>NUCLEOTIDE SEQUENCE</scope>
    <source>
        <strain evidence="2">SR10</strain>
    </source>
</reference>
<name>A0AAU8MUY8_9GAMM</name>
<dbReference type="Gene3D" id="3.40.50.1820">
    <property type="entry name" value="alpha/beta hydrolase"/>
    <property type="match status" value="1"/>
</dbReference>
<keyword evidence="3" id="KW-1185">Reference proteome</keyword>
<reference evidence="1 3" key="1">
    <citation type="submission" date="2024-02" db="EMBL/GenBank/DDBJ databases">
        <title>Lysobacter Genome Sequencing and Mining.</title>
        <authorList>
            <person name="Bierman J."/>
            <person name="Walker M.C."/>
        </authorList>
    </citation>
    <scope>NUCLEOTIDE SEQUENCE [LARGE SCALE GENOMIC DNA]</scope>
    <source>
        <strain evidence="1 3">PB6250</strain>
    </source>
</reference>
<sequence>MGARDDTIGTCLRRFLDSPQRLGERERFVGAFDGRHTLAAEDGLRRLHAPTLVARETDDGYSPQQWSHWRTQAIPGVRRRVESEGARIFFHEARAQAFDRELRAQRQAAAAPAAAGVGTAPA</sequence>